<dbReference type="OrthoDB" id="9812949at2"/>
<dbReference type="AlphaFoldDB" id="A0A1Y0L982"/>
<dbReference type="Proteomes" id="UP000195814">
    <property type="component" value="Chromosome"/>
</dbReference>
<accession>A0A1Y0L982</accession>
<dbReference type="InterPro" id="IPR018163">
    <property type="entry name" value="Thr/Ala-tRNA-synth_IIc_edit"/>
</dbReference>
<dbReference type="Gene3D" id="3.30.980.10">
    <property type="entry name" value="Threonyl-trna Synthetase, Chain A, domain 2"/>
    <property type="match status" value="1"/>
</dbReference>
<dbReference type="RefSeq" id="WP_087488686.1">
    <property type="nucleotide sequence ID" value="NZ_CP015579.1"/>
</dbReference>
<evidence type="ECO:0000313" key="2">
    <source>
        <dbReference type="EMBL" id="ARU98365.1"/>
    </source>
</evidence>
<dbReference type="PANTHER" id="PTHR43462">
    <property type="entry name" value="ALANYL-TRNA EDITING PROTEIN"/>
    <property type="match status" value="1"/>
</dbReference>
<evidence type="ECO:0000313" key="4">
    <source>
        <dbReference type="Proteomes" id="UP000195814"/>
    </source>
</evidence>
<dbReference type="GO" id="GO:0000166">
    <property type="term" value="F:nucleotide binding"/>
    <property type="evidence" value="ECO:0007669"/>
    <property type="project" value="InterPro"/>
</dbReference>
<proteinExistence type="predicted"/>
<dbReference type="SUPFAM" id="SSF55186">
    <property type="entry name" value="ThrRS/AlaRS common domain"/>
    <property type="match status" value="1"/>
</dbReference>
<reference evidence="3 4" key="1">
    <citation type="submission" date="2016-05" db="EMBL/GenBank/DDBJ databases">
        <title>Complete genome sequence of two 2,5-diketo-D-glunonic acid producing strain Tatumella citrea.</title>
        <authorList>
            <person name="Duan C."/>
            <person name="Yang J."/>
            <person name="Yang S."/>
        </authorList>
    </citation>
    <scope>NUCLEOTIDE SEQUENCE [LARGE SCALE GENOMIC DNA]</scope>
    <source>
        <strain evidence="2 3">ATCC 39140</strain>
        <strain evidence="1 4">DSM 13699</strain>
    </source>
</reference>
<sequence>MTELCFFNSDALSLTTEVLSCSALPDGQFRVILAATLFHPQGGGQPSDQGHIGSATLLLAIREDQQIVHITDQAVALGPVTLTVNGAVRQLHSRYHSAGHLIAYAGEQSGWQAVKGNHRPGEGRIVFRAADNARPVSAEDISLRVAEIIAADLPLQTSEYQGRRRVSWGSLPATECGGTHVASTGATGEVVVSKVKLKKDELSVSYLLPE</sequence>
<dbReference type="PANTHER" id="PTHR43462:SF2">
    <property type="entry name" value="THREONYL AND ALANYL TRNA SYNTHETASE SECOND ADDITIONAL DOMAIN-CONTAINING PROTEIN"/>
    <property type="match status" value="1"/>
</dbReference>
<dbReference type="Proteomes" id="UP000195729">
    <property type="component" value="Chromosome"/>
</dbReference>
<protein>
    <recommendedName>
        <fullName evidence="5">Threonyl/alanyl tRNA synthetase SAD domain-containing protein</fullName>
    </recommendedName>
</protein>
<keyword evidence="3" id="KW-1185">Reference proteome</keyword>
<dbReference type="Gene3D" id="2.40.30.130">
    <property type="match status" value="1"/>
</dbReference>
<dbReference type="SUPFAM" id="SSF50447">
    <property type="entry name" value="Translation proteins"/>
    <property type="match status" value="1"/>
</dbReference>
<dbReference type="InterPro" id="IPR009000">
    <property type="entry name" value="Transl_B-barrel_sf"/>
</dbReference>
<evidence type="ECO:0008006" key="5">
    <source>
        <dbReference type="Google" id="ProtNLM"/>
    </source>
</evidence>
<dbReference type="EMBL" id="CP015579">
    <property type="protein sequence ID" value="ARU94325.1"/>
    <property type="molecule type" value="Genomic_DNA"/>
</dbReference>
<dbReference type="EMBL" id="CP015581">
    <property type="protein sequence ID" value="ARU98365.1"/>
    <property type="molecule type" value="Genomic_DNA"/>
</dbReference>
<gene>
    <name evidence="1" type="ORF">A7K98_11410</name>
    <name evidence="2" type="ORF">A7K99_11410</name>
</gene>
<dbReference type="InterPro" id="IPR051335">
    <property type="entry name" value="Alanyl-tRNA_Editing_Enzymes"/>
</dbReference>
<name>A0A1Y0L982_TATCI</name>
<evidence type="ECO:0000313" key="1">
    <source>
        <dbReference type="EMBL" id="ARU94325.1"/>
    </source>
</evidence>
<organism evidence="1 4">
    <name type="scientific">Tatumella citrea</name>
    <name type="common">Pantoea citrea</name>
    <dbReference type="NCBI Taxonomy" id="53336"/>
    <lineage>
        <taxon>Bacteria</taxon>
        <taxon>Pseudomonadati</taxon>
        <taxon>Pseudomonadota</taxon>
        <taxon>Gammaproteobacteria</taxon>
        <taxon>Enterobacterales</taxon>
        <taxon>Erwiniaceae</taxon>
        <taxon>Tatumella</taxon>
    </lineage>
</organism>
<evidence type="ECO:0000313" key="3">
    <source>
        <dbReference type="Proteomes" id="UP000195729"/>
    </source>
</evidence>
<dbReference type="KEGG" id="tci:A7K98_11410"/>